<evidence type="ECO:0000313" key="4">
    <source>
        <dbReference type="Proteomes" id="UP000887116"/>
    </source>
</evidence>
<evidence type="ECO:0000313" key="2">
    <source>
        <dbReference type="EMBL" id="GFR19481.1"/>
    </source>
</evidence>
<protein>
    <submittedName>
        <fullName evidence="3">Uncharacterized protein</fullName>
    </submittedName>
</protein>
<dbReference type="EMBL" id="BMAO01007925">
    <property type="protein sequence ID" value="GFR19481.1"/>
    <property type="molecule type" value="Genomic_DNA"/>
</dbReference>
<keyword evidence="1" id="KW-1133">Transmembrane helix</keyword>
<dbReference type="Proteomes" id="UP000887116">
    <property type="component" value="Unassembled WGS sequence"/>
</dbReference>
<organism evidence="3 4">
    <name type="scientific">Trichonephila clavata</name>
    <name type="common">Joro spider</name>
    <name type="synonym">Nephila clavata</name>
    <dbReference type="NCBI Taxonomy" id="2740835"/>
    <lineage>
        <taxon>Eukaryota</taxon>
        <taxon>Metazoa</taxon>
        <taxon>Ecdysozoa</taxon>
        <taxon>Arthropoda</taxon>
        <taxon>Chelicerata</taxon>
        <taxon>Arachnida</taxon>
        <taxon>Araneae</taxon>
        <taxon>Araneomorphae</taxon>
        <taxon>Entelegynae</taxon>
        <taxon>Araneoidea</taxon>
        <taxon>Nephilidae</taxon>
        <taxon>Trichonephila</taxon>
    </lineage>
</organism>
<evidence type="ECO:0000256" key="1">
    <source>
        <dbReference type="SAM" id="Phobius"/>
    </source>
</evidence>
<dbReference type="AlphaFoldDB" id="A0A8X6HU08"/>
<evidence type="ECO:0000313" key="3">
    <source>
        <dbReference type="EMBL" id="GFR29613.1"/>
    </source>
</evidence>
<sequence length="82" mass="9376">MSVSASRVGEASSEISSLALTLPKNKENSSSDQQRFIMLAEKEITMTVWKIVPIRRSFIFSISGALFTYTLMFYNMNPYKER</sequence>
<reference evidence="3" key="1">
    <citation type="submission" date="2020-07" db="EMBL/GenBank/DDBJ databases">
        <title>Multicomponent nature underlies the extraordinary mechanical properties of spider dragline silk.</title>
        <authorList>
            <person name="Kono N."/>
            <person name="Nakamura H."/>
            <person name="Mori M."/>
            <person name="Yoshida Y."/>
            <person name="Ohtoshi R."/>
            <person name="Malay A.D."/>
            <person name="Moran D.A.P."/>
            <person name="Tomita M."/>
            <person name="Numata K."/>
            <person name="Arakawa K."/>
        </authorList>
    </citation>
    <scope>NUCLEOTIDE SEQUENCE</scope>
</reference>
<feature type="transmembrane region" description="Helical" evidence="1">
    <location>
        <begin position="58"/>
        <end position="76"/>
    </location>
</feature>
<keyword evidence="4" id="KW-1185">Reference proteome</keyword>
<name>A0A8X6HU08_TRICU</name>
<keyword evidence="1" id="KW-0812">Transmembrane</keyword>
<comment type="caution">
    <text evidence="3">The sequence shown here is derived from an EMBL/GenBank/DDBJ whole genome shotgun (WGS) entry which is preliminary data.</text>
</comment>
<proteinExistence type="predicted"/>
<keyword evidence="1" id="KW-0472">Membrane</keyword>
<accession>A0A8X6HU08</accession>
<gene>
    <name evidence="3" type="ORF">TNCT_301321</name>
    <name evidence="2" type="ORF">TNCT_555431</name>
</gene>
<dbReference type="EMBL" id="BMAO01029138">
    <property type="protein sequence ID" value="GFR29613.1"/>
    <property type="molecule type" value="Genomic_DNA"/>
</dbReference>
<dbReference type="OrthoDB" id="6431611at2759"/>